<organism evidence="1 2">
    <name type="scientific">Geodermatophilus sabuli</name>
    <dbReference type="NCBI Taxonomy" id="1564158"/>
    <lineage>
        <taxon>Bacteria</taxon>
        <taxon>Bacillati</taxon>
        <taxon>Actinomycetota</taxon>
        <taxon>Actinomycetes</taxon>
        <taxon>Geodermatophilales</taxon>
        <taxon>Geodermatophilaceae</taxon>
        <taxon>Geodermatophilus</taxon>
    </lineage>
</organism>
<keyword evidence="1" id="KW-0808">Transferase</keyword>
<evidence type="ECO:0000313" key="1">
    <source>
        <dbReference type="EMBL" id="NEK59448.1"/>
    </source>
</evidence>
<dbReference type="AlphaFoldDB" id="A0A7K3W473"/>
<comment type="caution">
    <text evidence="1">The sequence shown here is derived from an EMBL/GenBank/DDBJ whole genome shotgun (WGS) entry which is preliminary data.</text>
</comment>
<keyword evidence="2" id="KW-1185">Reference proteome</keyword>
<gene>
    <name evidence="1" type="ORF">GCU56_16440</name>
</gene>
<dbReference type="GO" id="GO:0016740">
    <property type="term" value="F:transferase activity"/>
    <property type="evidence" value="ECO:0007669"/>
    <property type="project" value="UniProtKB-KW"/>
</dbReference>
<dbReference type="RefSeq" id="WP_163482824.1">
    <property type="nucleotide sequence ID" value="NZ_JAAGWF010000018.1"/>
</dbReference>
<evidence type="ECO:0000313" key="2">
    <source>
        <dbReference type="Proteomes" id="UP000470246"/>
    </source>
</evidence>
<dbReference type="Gene3D" id="3.40.50.2000">
    <property type="entry name" value="Glycogen Phosphorylase B"/>
    <property type="match status" value="1"/>
</dbReference>
<dbReference type="SUPFAM" id="SSF53756">
    <property type="entry name" value="UDP-Glycosyltransferase/glycogen phosphorylase"/>
    <property type="match status" value="1"/>
</dbReference>
<name>A0A7K3W473_9ACTN</name>
<dbReference type="EMBL" id="JAAGWF010000018">
    <property type="protein sequence ID" value="NEK59448.1"/>
    <property type="molecule type" value="Genomic_DNA"/>
</dbReference>
<proteinExistence type="predicted"/>
<accession>A0A7K3W473</accession>
<sequence>MDRERMLVNLFYAQPVGHAIEALHYCTGHAAAVPGREVSVALNAATAVELAAFCPAVTAVHPVDHPFLEPCEDSADRLRELPRDWDWVVDDTRRHQPFQYELFPGMRDYYAASDAHLRTPGGRRSVVGAERAGYRPHQRLRLDLPLAVREQAARRLAPGRPPAGRIAFMPAGSSDASLYPSPDSWLLVLDALTEAFPGLEIVLVGRTARDRRTSTALTAEGLRALRGHRSSPVDCFDVPLAEQLAVVEACDVFLAPHTGFGLAALAVGTPWLALSGGRWFEYWFNHVPFRSVLPDTGRHPSFSQFDPAVVVLDGDDGPRTPSMTRARVVEDLERIVGAAGELLAGTLGYERAVREYVTALVAAHGGDSSAIWSIDSVHLQYL</sequence>
<protein>
    <submittedName>
        <fullName evidence="1">Glycosyltransferase family 9 protein</fullName>
    </submittedName>
</protein>
<reference evidence="1 2" key="1">
    <citation type="submission" date="2020-02" db="EMBL/GenBank/DDBJ databases">
        <title>Geodermatophilus sabuli CPCC 205279 I12A-02694.</title>
        <authorList>
            <person name="Jiang Z."/>
        </authorList>
    </citation>
    <scope>NUCLEOTIDE SEQUENCE [LARGE SCALE GENOMIC DNA]</scope>
    <source>
        <strain evidence="1 2">I12A-02694</strain>
    </source>
</reference>
<dbReference type="Proteomes" id="UP000470246">
    <property type="component" value="Unassembled WGS sequence"/>
</dbReference>